<dbReference type="Proteomes" id="UP000799440">
    <property type="component" value="Unassembled WGS sequence"/>
</dbReference>
<dbReference type="EMBL" id="MU006617">
    <property type="protein sequence ID" value="KAF2741985.1"/>
    <property type="molecule type" value="Genomic_DNA"/>
</dbReference>
<keyword evidence="2" id="KW-1185">Reference proteome</keyword>
<name>A0A6A6UV19_9PLEO</name>
<gene>
    <name evidence="1" type="ORF">M011DRAFT_298545</name>
</gene>
<dbReference type="AlphaFoldDB" id="A0A6A6UV19"/>
<evidence type="ECO:0000313" key="1">
    <source>
        <dbReference type="EMBL" id="KAF2741985.1"/>
    </source>
</evidence>
<reference evidence="1" key="1">
    <citation type="journal article" date="2020" name="Stud. Mycol.">
        <title>101 Dothideomycetes genomes: a test case for predicting lifestyles and emergence of pathogens.</title>
        <authorList>
            <person name="Haridas S."/>
            <person name="Albert R."/>
            <person name="Binder M."/>
            <person name="Bloem J."/>
            <person name="Labutti K."/>
            <person name="Salamov A."/>
            <person name="Andreopoulos B."/>
            <person name="Baker S."/>
            <person name="Barry K."/>
            <person name="Bills G."/>
            <person name="Bluhm B."/>
            <person name="Cannon C."/>
            <person name="Castanera R."/>
            <person name="Culley D."/>
            <person name="Daum C."/>
            <person name="Ezra D."/>
            <person name="Gonzalez J."/>
            <person name="Henrissat B."/>
            <person name="Kuo A."/>
            <person name="Liang C."/>
            <person name="Lipzen A."/>
            <person name="Lutzoni F."/>
            <person name="Magnuson J."/>
            <person name="Mondo S."/>
            <person name="Nolan M."/>
            <person name="Ohm R."/>
            <person name="Pangilinan J."/>
            <person name="Park H.-J."/>
            <person name="Ramirez L."/>
            <person name="Alfaro M."/>
            <person name="Sun H."/>
            <person name="Tritt A."/>
            <person name="Yoshinaga Y."/>
            <person name="Zwiers L.-H."/>
            <person name="Turgeon B."/>
            <person name="Goodwin S."/>
            <person name="Spatafora J."/>
            <person name="Crous P."/>
            <person name="Grigoriev I."/>
        </authorList>
    </citation>
    <scope>NUCLEOTIDE SEQUENCE</scope>
    <source>
        <strain evidence="1">CBS 119925</strain>
    </source>
</reference>
<sequence>MTQMYKSTRQVCCWRGVSKTQFKTSIQSTTTSATTNTRLTNLHIFTMPGTSTKCDCSSSGNCQCGSTCTCENCPVRCRDPLSGHAEANVGSAQITHSLPGHASM</sequence>
<protein>
    <recommendedName>
        <fullName evidence="3">Metallothionein</fullName>
    </recommendedName>
</protein>
<organism evidence="1 2">
    <name type="scientific">Sporormia fimetaria CBS 119925</name>
    <dbReference type="NCBI Taxonomy" id="1340428"/>
    <lineage>
        <taxon>Eukaryota</taxon>
        <taxon>Fungi</taxon>
        <taxon>Dikarya</taxon>
        <taxon>Ascomycota</taxon>
        <taxon>Pezizomycotina</taxon>
        <taxon>Dothideomycetes</taxon>
        <taxon>Pleosporomycetidae</taxon>
        <taxon>Pleosporales</taxon>
        <taxon>Sporormiaceae</taxon>
        <taxon>Sporormia</taxon>
    </lineage>
</organism>
<evidence type="ECO:0000313" key="2">
    <source>
        <dbReference type="Proteomes" id="UP000799440"/>
    </source>
</evidence>
<evidence type="ECO:0008006" key="3">
    <source>
        <dbReference type="Google" id="ProtNLM"/>
    </source>
</evidence>
<proteinExistence type="predicted"/>
<accession>A0A6A6UV19</accession>